<comment type="caution">
    <text evidence="1">The sequence shown here is derived from an EMBL/GenBank/DDBJ whole genome shotgun (WGS) entry which is preliminary data.</text>
</comment>
<evidence type="ECO:0000313" key="1">
    <source>
        <dbReference type="EMBL" id="VCW66457.1"/>
    </source>
</evidence>
<organism evidence="1 2">
    <name type="scientific">Gulo gulo</name>
    <name type="common">Wolverine</name>
    <name type="synonym">Gluton</name>
    <dbReference type="NCBI Taxonomy" id="48420"/>
    <lineage>
        <taxon>Eukaryota</taxon>
        <taxon>Metazoa</taxon>
        <taxon>Chordata</taxon>
        <taxon>Craniata</taxon>
        <taxon>Vertebrata</taxon>
        <taxon>Euteleostomi</taxon>
        <taxon>Mammalia</taxon>
        <taxon>Eutheria</taxon>
        <taxon>Laurasiatheria</taxon>
        <taxon>Carnivora</taxon>
        <taxon>Caniformia</taxon>
        <taxon>Musteloidea</taxon>
        <taxon>Mustelidae</taxon>
        <taxon>Guloninae</taxon>
        <taxon>Gulo</taxon>
    </lineage>
</organism>
<gene>
    <name evidence="1" type="ORF">BN2614_LOCUS1</name>
</gene>
<keyword evidence="2" id="KW-1185">Reference proteome</keyword>
<proteinExistence type="predicted"/>
<name>A0A9X9LEW8_GULGU</name>
<reference evidence="1 2" key="1">
    <citation type="submission" date="2018-10" db="EMBL/GenBank/DDBJ databases">
        <authorList>
            <person name="Ekblom R."/>
            <person name="Jareborg N."/>
        </authorList>
    </citation>
    <scope>NUCLEOTIDE SEQUENCE [LARGE SCALE GENOMIC DNA]</scope>
    <source>
        <tissue evidence="1">Muscle</tissue>
    </source>
</reference>
<dbReference type="Proteomes" id="UP000269945">
    <property type="component" value="Unassembled WGS sequence"/>
</dbReference>
<protein>
    <submittedName>
        <fullName evidence="1">Uncharacterized protein</fullName>
    </submittedName>
</protein>
<evidence type="ECO:0000313" key="2">
    <source>
        <dbReference type="Proteomes" id="UP000269945"/>
    </source>
</evidence>
<dbReference type="EMBL" id="CYRY02001814">
    <property type="protein sequence ID" value="VCW66457.1"/>
    <property type="molecule type" value="Genomic_DNA"/>
</dbReference>
<sequence length="75" mass="7855">MHREPLLARCSALVCQGSVAGRLLRRALRRPWPSPGAAISDLSPSARLPVGWEAACSPPLDAACRAAGLLPRGSL</sequence>
<dbReference type="AlphaFoldDB" id="A0A9X9LEW8"/>
<accession>A0A9X9LEW8</accession>